<evidence type="ECO:0000256" key="8">
    <source>
        <dbReference type="ARBA" id="ARBA00022840"/>
    </source>
</evidence>
<gene>
    <name evidence="11" type="ordered locus">AALP_Aa3g186900</name>
</gene>
<keyword evidence="2" id="KW-0479">Metal-binding</keyword>
<dbReference type="OMA" id="PATECKE"/>
<evidence type="ECO:0000259" key="10">
    <source>
        <dbReference type="PROSITE" id="PS50089"/>
    </source>
</evidence>
<dbReference type="GO" id="GO:0005634">
    <property type="term" value="C:nucleus"/>
    <property type="evidence" value="ECO:0007669"/>
    <property type="project" value="TreeGrafter"/>
</dbReference>
<accession>A0A087HA47</accession>
<keyword evidence="8" id="KW-0067">ATP-binding</keyword>
<proteinExistence type="inferred from homology"/>
<dbReference type="SUPFAM" id="SSF57850">
    <property type="entry name" value="RING/U-box"/>
    <property type="match status" value="1"/>
</dbReference>
<dbReference type="PROSITE" id="PS00518">
    <property type="entry name" value="ZF_RING_1"/>
    <property type="match status" value="1"/>
</dbReference>
<dbReference type="GO" id="GO:0008094">
    <property type="term" value="F:ATP-dependent activity, acting on DNA"/>
    <property type="evidence" value="ECO:0007669"/>
    <property type="project" value="TreeGrafter"/>
</dbReference>
<reference evidence="12" key="1">
    <citation type="journal article" date="2015" name="Nat. Plants">
        <title>Genome expansion of Arabis alpina linked with retrotransposition and reduced symmetric DNA methylation.</title>
        <authorList>
            <person name="Willing E.M."/>
            <person name="Rawat V."/>
            <person name="Mandakova T."/>
            <person name="Maumus F."/>
            <person name="James G.V."/>
            <person name="Nordstroem K.J."/>
            <person name="Becker C."/>
            <person name="Warthmann N."/>
            <person name="Chica C."/>
            <person name="Szarzynska B."/>
            <person name="Zytnicki M."/>
            <person name="Albani M.C."/>
            <person name="Kiefer C."/>
            <person name="Bergonzi S."/>
            <person name="Castaings L."/>
            <person name="Mateos J.L."/>
            <person name="Berns M.C."/>
            <person name="Bujdoso N."/>
            <person name="Piofczyk T."/>
            <person name="de Lorenzo L."/>
            <person name="Barrero-Sicilia C."/>
            <person name="Mateos I."/>
            <person name="Piednoel M."/>
            <person name="Hagmann J."/>
            <person name="Chen-Min-Tao R."/>
            <person name="Iglesias-Fernandez R."/>
            <person name="Schuster S.C."/>
            <person name="Alonso-Blanco C."/>
            <person name="Roudier F."/>
            <person name="Carbonero P."/>
            <person name="Paz-Ares J."/>
            <person name="Davis S.J."/>
            <person name="Pecinka A."/>
            <person name="Quesneville H."/>
            <person name="Colot V."/>
            <person name="Lysak M.A."/>
            <person name="Weigel D."/>
            <person name="Coupland G."/>
            <person name="Schneeberger K."/>
        </authorList>
    </citation>
    <scope>NUCLEOTIDE SEQUENCE [LARGE SCALE GENOMIC DNA]</scope>
    <source>
        <strain evidence="12">cv. Pajares</strain>
    </source>
</reference>
<dbReference type="CDD" id="cd18793">
    <property type="entry name" value="SF2_C_SNF"/>
    <property type="match status" value="1"/>
</dbReference>
<feature type="domain" description="RING-type" evidence="10">
    <location>
        <begin position="244"/>
        <end position="282"/>
    </location>
</feature>
<dbReference type="Gene3D" id="3.40.50.300">
    <property type="entry name" value="P-loop containing nucleotide triphosphate hydrolases"/>
    <property type="match status" value="1"/>
</dbReference>
<dbReference type="InterPro" id="IPR000330">
    <property type="entry name" value="SNF2_N"/>
</dbReference>
<evidence type="ECO:0000256" key="2">
    <source>
        <dbReference type="ARBA" id="ARBA00022723"/>
    </source>
</evidence>
<evidence type="ECO:0000313" key="12">
    <source>
        <dbReference type="Proteomes" id="UP000029120"/>
    </source>
</evidence>
<dbReference type="PANTHER" id="PTHR45626">
    <property type="entry name" value="TRANSCRIPTION TERMINATION FACTOR 2-RELATED"/>
    <property type="match status" value="1"/>
</dbReference>
<dbReference type="PROSITE" id="PS50089">
    <property type="entry name" value="ZF_RING_2"/>
    <property type="match status" value="1"/>
</dbReference>
<organism evidence="11 12">
    <name type="scientific">Arabis alpina</name>
    <name type="common">Alpine rock-cress</name>
    <dbReference type="NCBI Taxonomy" id="50452"/>
    <lineage>
        <taxon>Eukaryota</taxon>
        <taxon>Viridiplantae</taxon>
        <taxon>Streptophyta</taxon>
        <taxon>Embryophyta</taxon>
        <taxon>Tracheophyta</taxon>
        <taxon>Spermatophyta</taxon>
        <taxon>Magnoliopsida</taxon>
        <taxon>eudicotyledons</taxon>
        <taxon>Gunneridae</taxon>
        <taxon>Pentapetalae</taxon>
        <taxon>rosids</taxon>
        <taxon>malvids</taxon>
        <taxon>Brassicales</taxon>
        <taxon>Brassicaceae</taxon>
        <taxon>Arabideae</taxon>
        <taxon>Arabis</taxon>
    </lineage>
</organism>
<dbReference type="InterPro" id="IPR049730">
    <property type="entry name" value="SNF2/RAD54-like_C"/>
</dbReference>
<evidence type="ECO:0000256" key="3">
    <source>
        <dbReference type="ARBA" id="ARBA00022741"/>
    </source>
</evidence>
<dbReference type="Pfam" id="PF00176">
    <property type="entry name" value="SNF2-rel_dom"/>
    <property type="match status" value="1"/>
</dbReference>
<dbReference type="AlphaFoldDB" id="A0A087HA47"/>
<dbReference type="SUPFAM" id="SSF52540">
    <property type="entry name" value="P-loop containing nucleoside triphosphate hydrolases"/>
    <property type="match status" value="1"/>
</dbReference>
<dbReference type="Gene3D" id="3.30.40.10">
    <property type="entry name" value="Zinc/RING finger domain, C3HC4 (zinc finger)"/>
    <property type="match status" value="1"/>
</dbReference>
<dbReference type="SMART" id="SM00184">
    <property type="entry name" value="RING"/>
    <property type="match status" value="1"/>
</dbReference>
<dbReference type="OrthoDB" id="448448at2759"/>
<dbReference type="eggNOG" id="KOG1001">
    <property type="taxonomic scope" value="Eukaryota"/>
</dbReference>
<keyword evidence="12" id="KW-1185">Reference proteome</keyword>
<comment type="similarity">
    <text evidence="1">Belongs to the SNF2/RAD54 helicase family. RAD16 subfamily.</text>
</comment>
<dbReference type="InterPro" id="IPR018957">
    <property type="entry name" value="Znf_C3HC4_RING-type"/>
</dbReference>
<evidence type="ECO:0000256" key="7">
    <source>
        <dbReference type="ARBA" id="ARBA00022833"/>
    </source>
</evidence>
<dbReference type="InterPro" id="IPR027417">
    <property type="entry name" value="P-loop_NTPase"/>
</dbReference>
<dbReference type="EMBL" id="CM002871">
    <property type="protein sequence ID" value="KFK38999.1"/>
    <property type="molecule type" value="Genomic_DNA"/>
</dbReference>
<sequence length="414" mass="46839">MESMDYVIDISSGSDEEVQDDELIRQQDGTVITDEKLIYQAALQDLNQPKTEKDLPLGVLTVPLMRHQKIALEWMRKKEKRSSKNCLGGIVADDQGLEAFYKKISCPISKSSVRGYKKLQAILRAIMLRRTKGTILDGQPIINLPPKIVNLSKVDFSLEEFSFYRKLEAYAQDQFQAYAAEGTVYQNYASILVMLLRLRQACDHPNLVKLAFSCEFWKEPLRKIPRESLYNLLSLLDTSSTICCSVCKDQPKERLIALCGHMFCYDCATEHMNGDQACPVPECGGNLGLDSVFSESILISFFEDDDDYYVDQKPLALRKSKFTSTKIKAVMEVLELLPKQGSPNSLPIKTIVFSQWTGMLDLVEHGFVEKGIESRRLDGTMSLGARDKAVYEFNNDPNVSDDIESLIVTYVEML</sequence>
<evidence type="ECO:0000256" key="5">
    <source>
        <dbReference type="ARBA" id="ARBA00022801"/>
    </source>
</evidence>
<keyword evidence="5" id="KW-0378">Hydrolase</keyword>
<dbReference type="GO" id="GO:0006281">
    <property type="term" value="P:DNA repair"/>
    <property type="evidence" value="ECO:0007669"/>
    <property type="project" value="TreeGrafter"/>
</dbReference>
<dbReference type="Pfam" id="PF00097">
    <property type="entry name" value="zf-C3HC4"/>
    <property type="match status" value="1"/>
</dbReference>
<evidence type="ECO:0000256" key="4">
    <source>
        <dbReference type="ARBA" id="ARBA00022771"/>
    </source>
</evidence>
<dbReference type="GO" id="GO:0016787">
    <property type="term" value="F:hydrolase activity"/>
    <property type="evidence" value="ECO:0007669"/>
    <property type="project" value="UniProtKB-KW"/>
</dbReference>
<name>A0A087HA47_ARAAL</name>
<dbReference type="GO" id="GO:0005524">
    <property type="term" value="F:ATP binding"/>
    <property type="evidence" value="ECO:0007669"/>
    <property type="project" value="UniProtKB-KW"/>
</dbReference>
<evidence type="ECO:0000256" key="1">
    <source>
        <dbReference type="ARBA" id="ARBA00008438"/>
    </source>
</evidence>
<dbReference type="GO" id="GO:0004386">
    <property type="term" value="F:helicase activity"/>
    <property type="evidence" value="ECO:0007669"/>
    <property type="project" value="UniProtKB-KW"/>
</dbReference>
<dbReference type="PANTHER" id="PTHR45626:SF37">
    <property type="entry name" value="HELICASE ATP-BINDING DOMAIN-CONTAINING PROTEIN"/>
    <property type="match status" value="1"/>
</dbReference>
<evidence type="ECO:0000313" key="11">
    <source>
        <dbReference type="EMBL" id="KFK38999.1"/>
    </source>
</evidence>
<protein>
    <recommendedName>
        <fullName evidence="10">RING-type domain-containing protein</fullName>
    </recommendedName>
</protein>
<dbReference type="Gramene" id="KFK38999">
    <property type="protein sequence ID" value="KFK38999"/>
    <property type="gene ID" value="AALP_AA3G186900"/>
</dbReference>
<dbReference type="InterPro" id="IPR017907">
    <property type="entry name" value="Znf_RING_CS"/>
</dbReference>
<dbReference type="Proteomes" id="UP000029120">
    <property type="component" value="Chromosome 3"/>
</dbReference>
<keyword evidence="6" id="KW-0347">Helicase</keyword>
<keyword evidence="7" id="KW-0862">Zinc</keyword>
<dbReference type="InterPro" id="IPR013083">
    <property type="entry name" value="Znf_RING/FYVE/PHD"/>
</dbReference>
<dbReference type="InterPro" id="IPR001841">
    <property type="entry name" value="Znf_RING"/>
</dbReference>
<dbReference type="InterPro" id="IPR050628">
    <property type="entry name" value="SNF2_RAD54_helicase_TF"/>
</dbReference>
<keyword evidence="4 9" id="KW-0863">Zinc-finger</keyword>
<evidence type="ECO:0000256" key="9">
    <source>
        <dbReference type="PROSITE-ProRule" id="PRU00175"/>
    </source>
</evidence>
<evidence type="ECO:0000256" key="6">
    <source>
        <dbReference type="ARBA" id="ARBA00022806"/>
    </source>
</evidence>
<dbReference type="GO" id="GO:0008270">
    <property type="term" value="F:zinc ion binding"/>
    <property type="evidence" value="ECO:0007669"/>
    <property type="project" value="UniProtKB-KW"/>
</dbReference>
<keyword evidence="3" id="KW-0547">Nucleotide-binding</keyword>